<reference evidence="7 8" key="1">
    <citation type="journal article" date="2015" name="Genome Announc.">
        <title>Expanding the biotechnology potential of lactobacilli through comparative genomics of 213 strains and associated genera.</title>
        <authorList>
            <person name="Sun Z."/>
            <person name="Harris H.M."/>
            <person name="McCann A."/>
            <person name="Guo C."/>
            <person name="Argimon S."/>
            <person name="Zhang W."/>
            <person name="Yang X."/>
            <person name="Jeffery I.B."/>
            <person name="Cooney J.C."/>
            <person name="Kagawa T.F."/>
            <person name="Liu W."/>
            <person name="Song Y."/>
            <person name="Salvetti E."/>
            <person name="Wrobel A."/>
            <person name="Rasinkangas P."/>
            <person name="Parkhill J."/>
            <person name="Rea M.C."/>
            <person name="O'Sullivan O."/>
            <person name="Ritari J."/>
            <person name="Douillard F.P."/>
            <person name="Paul Ross R."/>
            <person name="Yang R."/>
            <person name="Briner A.E."/>
            <person name="Felis G.E."/>
            <person name="de Vos W.M."/>
            <person name="Barrangou R."/>
            <person name="Klaenhammer T.R."/>
            <person name="Caufield P.W."/>
            <person name="Cui Y."/>
            <person name="Zhang H."/>
            <person name="O'Toole P.W."/>
        </authorList>
    </citation>
    <scope>NUCLEOTIDE SEQUENCE [LARGE SCALE GENOMIC DNA]</scope>
    <source>
        <strain evidence="7 8">DSM 15836</strain>
    </source>
</reference>
<feature type="active site" description="Nucleophile" evidence="4">
    <location>
        <position position="387"/>
    </location>
</feature>
<keyword evidence="3 6" id="KW-0326">Glycosidase</keyword>
<proteinExistence type="inferred from homology"/>
<evidence type="ECO:0000313" key="8">
    <source>
        <dbReference type="Proteomes" id="UP000051217"/>
    </source>
</evidence>
<sequence length="488" mass="55583">MKMAKKYVFPENFLWGGATAANQLEGATLADGKGWTTADTAKYEADPKLRMQQMIAPMTTAKVKDALVDKNGLYPKRYGIDFYHHYKDDIKLFAEMGFKTFRLSISWARILPNGDDQTPNEAGLQFYENVIDELLKYNIEPLVTLSHYEFPLALSFKQNGWESRKTIAAFEHYATILFKRFKGKVKYWISFNEMNIVMMTGYLSGGLLDDKKQTKTSLQANYLAMHHQLVAAARVTKKLHEIDPQAQMGSMILRLENYPATSKPADVLASLQSDQENFLMMDVLARGSYPSYAQRLFDQKNVAVDLTTEDIKILRENTCDFVAFSYYMSGIAGGQEDDDEVAGNSSLSKANPYLEKSEWGWQIDPVGLRITLNKMAERYQKPIFIVENGLGAHDKLTSDNEVHDSYRISYLKRHIEQIGEALKDGVDVIGYTPWGCIDLISASGNEMSKRYGFIYVDQDDQGHGSLKRYKKDSFSWYQHVIETNGREL</sequence>
<gene>
    <name evidence="7" type="ORF">FC65_GL001062</name>
</gene>
<comment type="caution">
    <text evidence="7">The sequence shown here is derived from an EMBL/GenBank/DDBJ whole genome shotgun (WGS) entry which is preliminary data.</text>
</comment>
<dbReference type="InterPro" id="IPR018120">
    <property type="entry name" value="Glyco_hydro_1_AS"/>
</dbReference>
<protein>
    <submittedName>
        <fullName evidence="7">6-phospho-beta-glucosidase</fullName>
    </submittedName>
</protein>
<dbReference type="InterPro" id="IPR033132">
    <property type="entry name" value="GH_1_N_CS"/>
</dbReference>
<keyword evidence="2 6" id="KW-0378">Hydrolase</keyword>
<evidence type="ECO:0000256" key="5">
    <source>
        <dbReference type="RuleBase" id="RU003690"/>
    </source>
</evidence>
<evidence type="ECO:0000313" key="7">
    <source>
        <dbReference type="EMBL" id="KRM30074.1"/>
    </source>
</evidence>
<dbReference type="PANTHER" id="PTHR10353">
    <property type="entry name" value="GLYCOSYL HYDROLASE"/>
    <property type="match status" value="1"/>
</dbReference>
<dbReference type="SUPFAM" id="SSF51445">
    <property type="entry name" value="(Trans)glycosidases"/>
    <property type="match status" value="1"/>
</dbReference>
<dbReference type="EMBL" id="AZFI01000023">
    <property type="protein sequence ID" value="KRM30074.1"/>
    <property type="molecule type" value="Genomic_DNA"/>
</dbReference>
<evidence type="ECO:0000256" key="6">
    <source>
        <dbReference type="RuleBase" id="RU004468"/>
    </source>
</evidence>
<organism evidence="7 8">
    <name type="scientific">Ligilactobacillus acidipiscis DSM 15836</name>
    <dbReference type="NCBI Taxonomy" id="1423716"/>
    <lineage>
        <taxon>Bacteria</taxon>
        <taxon>Bacillati</taxon>
        <taxon>Bacillota</taxon>
        <taxon>Bacilli</taxon>
        <taxon>Lactobacillales</taxon>
        <taxon>Lactobacillaceae</taxon>
        <taxon>Ligilactobacillus</taxon>
    </lineage>
</organism>
<dbReference type="PROSITE" id="PS00653">
    <property type="entry name" value="GLYCOSYL_HYDROL_F1_2"/>
    <property type="match status" value="1"/>
</dbReference>
<dbReference type="Pfam" id="PF00232">
    <property type="entry name" value="Glyco_hydro_1"/>
    <property type="match status" value="1"/>
</dbReference>
<accession>A0ABR5PLJ9</accession>
<comment type="similarity">
    <text evidence="1 5">Belongs to the glycosyl hydrolase 1 family.</text>
</comment>
<keyword evidence="8" id="KW-1185">Reference proteome</keyword>
<evidence type="ECO:0000256" key="1">
    <source>
        <dbReference type="ARBA" id="ARBA00010838"/>
    </source>
</evidence>
<dbReference type="Proteomes" id="UP000051217">
    <property type="component" value="Unassembled WGS sequence"/>
</dbReference>
<dbReference type="PANTHER" id="PTHR10353:SF122">
    <property type="entry name" value="6-PHOSPHO-BETA-GLUCOSIDASE ASCB-RELATED"/>
    <property type="match status" value="1"/>
</dbReference>
<dbReference type="PRINTS" id="PR00131">
    <property type="entry name" value="GLHYDRLASE1"/>
</dbReference>
<name>A0ABR5PLJ9_9LACO</name>
<evidence type="ECO:0000256" key="3">
    <source>
        <dbReference type="ARBA" id="ARBA00023295"/>
    </source>
</evidence>
<dbReference type="Gene3D" id="3.20.20.80">
    <property type="entry name" value="Glycosidases"/>
    <property type="match status" value="1"/>
</dbReference>
<evidence type="ECO:0000256" key="2">
    <source>
        <dbReference type="ARBA" id="ARBA00022801"/>
    </source>
</evidence>
<dbReference type="InterPro" id="IPR001360">
    <property type="entry name" value="Glyco_hydro_1"/>
</dbReference>
<dbReference type="InterPro" id="IPR017853">
    <property type="entry name" value="GH"/>
</dbReference>
<evidence type="ECO:0000256" key="4">
    <source>
        <dbReference type="PROSITE-ProRule" id="PRU10055"/>
    </source>
</evidence>
<dbReference type="PROSITE" id="PS00572">
    <property type="entry name" value="GLYCOSYL_HYDROL_F1_1"/>
    <property type="match status" value="1"/>
</dbReference>